<protein>
    <recommendedName>
        <fullName evidence="1">NET domain-containing protein</fullName>
    </recommendedName>
</protein>
<organism evidence="2 3">
    <name type="scientific">Tritrichomonas foetus</name>
    <dbReference type="NCBI Taxonomy" id="1144522"/>
    <lineage>
        <taxon>Eukaryota</taxon>
        <taxon>Metamonada</taxon>
        <taxon>Parabasalia</taxon>
        <taxon>Tritrichomonadida</taxon>
        <taxon>Tritrichomonadidae</taxon>
        <taxon>Tritrichomonas</taxon>
    </lineage>
</organism>
<evidence type="ECO:0000313" key="2">
    <source>
        <dbReference type="EMBL" id="OHT17568.1"/>
    </source>
</evidence>
<evidence type="ECO:0000313" key="3">
    <source>
        <dbReference type="Proteomes" id="UP000179807"/>
    </source>
</evidence>
<dbReference type="OrthoDB" id="21449at2759"/>
<gene>
    <name evidence="2" type="ORF">TRFO_00809</name>
</gene>
<dbReference type="Gene3D" id="1.20.1270.220">
    <property type="match status" value="1"/>
</dbReference>
<comment type="caution">
    <text evidence="2">The sequence shown here is derived from an EMBL/GenBank/DDBJ whole genome shotgun (WGS) entry which is preliminary data.</text>
</comment>
<dbReference type="VEuPathDB" id="TrichDB:TRFO_00809"/>
<dbReference type="Proteomes" id="UP000179807">
    <property type="component" value="Unassembled WGS sequence"/>
</dbReference>
<proteinExistence type="predicted"/>
<evidence type="ECO:0000259" key="1">
    <source>
        <dbReference type="Pfam" id="PF17035"/>
    </source>
</evidence>
<feature type="domain" description="NET" evidence="1">
    <location>
        <begin position="155"/>
        <end position="199"/>
    </location>
</feature>
<dbReference type="GeneID" id="94824427"/>
<accession>A0A1J4L3B3</accession>
<dbReference type="RefSeq" id="XP_068370704.1">
    <property type="nucleotide sequence ID" value="XM_068489723.1"/>
</dbReference>
<dbReference type="AlphaFoldDB" id="A0A1J4L3B3"/>
<sequence length="207" mass="24466">MKSSDTNIAIKVIQELQRHPITAGLTEQFDTIKDNLVHNLYPDMNFFVEKTREIINAYYPIEQEEIFRQCNHFANNLLNKELMKKGIYDSQIWSGVIMKLRNRYGRLLSNSPKGKIPSEFKSKFRDNNSHQESNYVTLNELENFVVMSEKLNDYESQQKMISIVKSREPSLDCDRADIQVDLTKLKQTTIKELMKYVKEELDRKENY</sequence>
<reference evidence="2" key="1">
    <citation type="submission" date="2016-10" db="EMBL/GenBank/DDBJ databases">
        <authorList>
            <person name="Benchimol M."/>
            <person name="Almeida L.G."/>
            <person name="Vasconcelos A.T."/>
            <person name="Perreira-Neves A."/>
            <person name="Rosa I.A."/>
            <person name="Tasca T."/>
            <person name="Bogo M.R."/>
            <person name="de Souza W."/>
        </authorList>
    </citation>
    <scope>NUCLEOTIDE SEQUENCE [LARGE SCALE GENOMIC DNA]</scope>
    <source>
        <strain evidence="2">K</strain>
    </source>
</reference>
<name>A0A1J4L3B3_9EUKA</name>
<dbReference type="EMBL" id="MLAK01000001">
    <property type="protein sequence ID" value="OHT17568.1"/>
    <property type="molecule type" value="Genomic_DNA"/>
</dbReference>
<dbReference type="InterPro" id="IPR027353">
    <property type="entry name" value="NET_dom"/>
</dbReference>
<dbReference type="InterPro" id="IPR038336">
    <property type="entry name" value="NET_sf"/>
</dbReference>
<dbReference type="Pfam" id="PF17035">
    <property type="entry name" value="BET"/>
    <property type="match status" value="1"/>
</dbReference>
<keyword evidence="3" id="KW-1185">Reference proteome</keyword>